<proteinExistence type="predicted"/>
<keyword evidence="1" id="KW-1133">Transmembrane helix</keyword>
<name>A0ABC8A679_LACLL</name>
<feature type="transmembrane region" description="Helical" evidence="1">
    <location>
        <begin position="31"/>
        <end position="54"/>
    </location>
</feature>
<evidence type="ECO:0000256" key="1">
    <source>
        <dbReference type="SAM" id="Phobius"/>
    </source>
</evidence>
<dbReference type="EMBL" id="CP009054">
    <property type="protein sequence ID" value="AII12668.1"/>
    <property type="molecule type" value="Genomic_DNA"/>
</dbReference>
<evidence type="ECO:0000313" key="3">
    <source>
        <dbReference type="Proteomes" id="UP000028594"/>
    </source>
</evidence>
<keyword evidence="1" id="KW-0812">Transmembrane</keyword>
<keyword evidence="1" id="KW-0472">Membrane</keyword>
<accession>A0ABC8A679</accession>
<evidence type="ECO:0000313" key="2">
    <source>
        <dbReference type="EMBL" id="AII12668.1"/>
    </source>
</evidence>
<gene>
    <name evidence="2" type="ORF">NCDO2118_1184</name>
</gene>
<dbReference type="KEGG" id="llx:NCDO2118_1184"/>
<dbReference type="AlphaFoldDB" id="A0ABC8A679"/>
<dbReference type="Proteomes" id="UP000028594">
    <property type="component" value="Chromosome"/>
</dbReference>
<organism evidence="2 3">
    <name type="scientific">Lactococcus lactis subsp. lactis NCDO 2118</name>
    <dbReference type="NCBI Taxonomy" id="1117941"/>
    <lineage>
        <taxon>Bacteria</taxon>
        <taxon>Bacillati</taxon>
        <taxon>Bacillota</taxon>
        <taxon>Bacilli</taxon>
        <taxon>Lactobacillales</taxon>
        <taxon>Streptococcaceae</taxon>
        <taxon>Lactococcus</taxon>
    </lineage>
</organism>
<protein>
    <submittedName>
        <fullName evidence="2">Uncharacterized protein</fullName>
    </submittedName>
</protein>
<reference evidence="2 3" key="1">
    <citation type="submission" date="2014-07" db="EMBL/GenBank/DDBJ databases">
        <title>Genome sequence of Lactococcus lactis subsp. lactis NCDO 2118, a GABA-producing strain.</title>
        <authorList>
            <person name="Oliveira L.C."/>
            <person name="Saraiva T.D.L."/>
            <person name="Soares S.C."/>
            <person name="Ramos R.T.J."/>
            <person name="Sa P.H.C.G."/>
            <person name="Carneiro A.R."/>
            <person name="Miranda F."/>
            <person name="Freire M."/>
            <person name="Renan W."/>
            <person name="Oliveira A.F.Jr."/>
            <person name="Santos A.R."/>
            <person name="Pinto A.C."/>
            <person name="Souza B.M."/>
            <person name="Castro C.P."/>
            <person name="Diniz C.A.A."/>
            <person name="Rocha C.S."/>
            <person name="Mariano D.C.B."/>
            <person name="Aguiar E.L."/>
            <person name="Folador E.L."/>
            <person name="Barbosa E.G.V."/>
            <person name="Aburjaile F.F."/>
            <person name="Goncalves L.A."/>
            <person name="Guimaraes L.C."/>
            <person name="Azevedo M.S.P."/>
            <person name="Agresti P.C.M."/>
            <person name="Faria R.F."/>
            <person name="Tiwari S."/>
            <person name="Almeida S.S."/>
            <person name="Hassan S.S."/>
            <person name="Pereira V.B."/>
            <person name="Abreu V.A.C."/>
            <person name="Pereira U.P."/>
            <person name="Dorella F.A."/>
            <person name="Carvalho A.F."/>
            <person name="Pereira F.L."/>
            <person name="Leal C.A.G."/>
            <person name="Figueiredo H.C.P."/>
            <person name="Silva A."/>
            <person name="Miyoshi A."/>
            <person name="Azevedo V."/>
        </authorList>
    </citation>
    <scope>NUCLEOTIDE SEQUENCE [LARGE SCALE GENOMIC DNA]</scope>
    <source>
        <strain evidence="2 3">NCDO 2118</strain>
    </source>
</reference>
<sequence>MKRLLAFFSKKAYNLIKKLEKFNWLRFYEKIFIPFFLANFCLHIRISTFPLLFIKGGERQCFSQTIHGNKIISKLKRDSK</sequence>